<dbReference type="PROSITE" id="PS50929">
    <property type="entry name" value="ABC_TM1F"/>
    <property type="match status" value="1"/>
</dbReference>
<dbReference type="GO" id="GO:0008234">
    <property type="term" value="F:cysteine-type peptidase activity"/>
    <property type="evidence" value="ECO:0007669"/>
    <property type="project" value="UniProtKB-KW"/>
</dbReference>
<keyword evidence="7" id="KW-0788">Thiol protease</keyword>
<comment type="subcellular location">
    <subcellularLocation>
        <location evidence="1">Cell membrane</location>
        <topology evidence="1">Multi-pass membrane protein</topology>
    </subcellularLocation>
</comment>
<dbReference type="FunFam" id="3.40.50.300:FF:000299">
    <property type="entry name" value="ABC transporter ATP-binding protein/permease"/>
    <property type="match status" value="1"/>
</dbReference>
<keyword evidence="3" id="KW-1003">Cell membrane</keyword>
<dbReference type="PROSITE" id="PS00211">
    <property type="entry name" value="ABC_TRANSPORTER_1"/>
    <property type="match status" value="1"/>
</dbReference>
<dbReference type="InterPro" id="IPR036640">
    <property type="entry name" value="ABC1_TM_sf"/>
</dbReference>
<dbReference type="InterPro" id="IPR039421">
    <property type="entry name" value="Type_1_exporter"/>
</dbReference>
<evidence type="ECO:0000256" key="2">
    <source>
        <dbReference type="ARBA" id="ARBA00022448"/>
    </source>
</evidence>
<feature type="transmembrane region" description="Helical" evidence="11">
    <location>
        <begin position="296"/>
        <end position="313"/>
    </location>
</feature>
<keyword evidence="8" id="KW-0067">ATP-binding</keyword>
<evidence type="ECO:0000256" key="3">
    <source>
        <dbReference type="ARBA" id="ARBA00022475"/>
    </source>
</evidence>
<keyword evidence="4 11" id="KW-0812">Transmembrane</keyword>
<dbReference type="SUPFAM" id="SSF52540">
    <property type="entry name" value="P-loop containing nucleoside triphosphate hydrolases"/>
    <property type="match status" value="1"/>
</dbReference>
<feature type="transmembrane region" description="Helical" evidence="11">
    <location>
        <begin position="383"/>
        <end position="404"/>
    </location>
</feature>
<keyword evidence="6" id="KW-0378">Hydrolase</keyword>
<reference evidence="15" key="1">
    <citation type="submission" date="2024-05" db="EMBL/GenBank/DDBJ databases">
        <title>Draft genome assemblies of 36 bacteria isolated from hibernating arctic ground squirrels.</title>
        <authorList>
            <person name="McKee H."/>
            <person name="Mullen L."/>
            <person name="Drown D.M."/>
            <person name="Duddleston K.N."/>
        </authorList>
    </citation>
    <scope>NUCLEOTIDE SEQUENCE</scope>
    <source>
        <strain evidence="15">AN1007</strain>
    </source>
</reference>
<proteinExistence type="predicted"/>
<dbReference type="RefSeq" id="WP_366294527.1">
    <property type="nucleotide sequence ID" value="NZ_CP159992.1"/>
</dbReference>
<dbReference type="PROSITE" id="PS50893">
    <property type="entry name" value="ABC_TRANSPORTER_2"/>
    <property type="match status" value="1"/>
</dbReference>
<dbReference type="Pfam" id="PF00664">
    <property type="entry name" value="ABC_membrane"/>
    <property type="match status" value="1"/>
</dbReference>
<dbReference type="GO" id="GO:0015421">
    <property type="term" value="F:ABC-type oligopeptide transporter activity"/>
    <property type="evidence" value="ECO:0007669"/>
    <property type="project" value="TreeGrafter"/>
</dbReference>
<feature type="domain" description="Peptidase C39" evidence="14">
    <location>
        <begin position="10"/>
        <end position="130"/>
    </location>
</feature>
<sequence length="711" mass="81530">MKRRIKMVGQIHQTECGYSCIAMICDFHKYSVTLKELREMGKTGRDGLSLLNIMEIFEGLNFEAKVFQIEASDTKSFGLPCIAYWEENHFVVIENFDKKGVWIFDPGLPDKVRIPYDEFNSKFSNYIIEVSTTEQTEVRKRENIWNSYFKYIFMNKRSMMIFLISSLLLYGITLILSYFIQEIINRLSNDGININSILIAALLVVAFQTIIKLVQGKSVLYINNNVDHKFMDDFFSHLLKLPYHFFQFRSSGDILYSASSIRIIRSTLSTEVITSAMNLFFLAFMIVYMFFFSPTIALFCCVLIIIYSLLLLVNRTYLSKFTNNEVMNTSKLQSYQNEMIFNMFSIKINGIESKVYMEWKKKLDNFIASIKAKENYSNYMQTLIGAFETASPLLVIGLGGYLYFQGTINIGVVVMLYSLSIQLFGICKSLFQLYSSFVASTLYLNRVHDVLVEDEEIGNREGIKPELKGNICLDNISYKYGKRNVLNGITLQINAGEKVALVGESGSGKSTLAKIIVGLYPPTSGNVYFDGYDSLEMETSYLKSLIGVVPQEITLFNKSIKENIILHGDVVDEEHLINISRKTNIYNDIMSMPMKFNTLISESGTNLSGGQRQRIAIARALINNPKFIVFDEATSSLDYKNEKQIDDYLKEIHCTRIIISHKISSIRDADKIIVLKNGEIEDIGNHEYLLENNDFYRNYFDLLNSTSIMYQ</sequence>
<dbReference type="Gene3D" id="3.40.50.300">
    <property type="entry name" value="P-loop containing nucleotide triphosphate hydrolases"/>
    <property type="match status" value="1"/>
</dbReference>
<evidence type="ECO:0000313" key="15">
    <source>
        <dbReference type="EMBL" id="XCP96154.1"/>
    </source>
</evidence>
<dbReference type="PANTHER" id="PTHR43394">
    <property type="entry name" value="ATP-DEPENDENT PERMEASE MDL1, MITOCHONDRIAL"/>
    <property type="match status" value="1"/>
</dbReference>
<feature type="transmembrane region" description="Helical" evidence="11">
    <location>
        <begin position="192"/>
        <end position="211"/>
    </location>
</feature>
<keyword evidence="5" id="KW-0547">Nucleotide-binding</keyword>
<evidence type="ECO:0000256" key="7">
    <source>
        <dbReference type="ARBA" id="ARBA00022807"/>
    </source>
</evidence>
<dbReference type="AlphaFoldDB" id="A0AAU8NFQ9"/>
<keyword evidence="7" id="KW-0645">Protease</keyword>
<dbReference type="Gene3D" id="1.20.1560.10">
    <property type="entry name" value="ABC transporter type 1, transmembrane domain"/>
    <property type="match status" value="1"/>
</dbReference>
<evidence type="ECO:0000259" key="13">
    <source>
        <dbReference type="PROSITE" id="PS50929"/>
    </source>
</evidence>
<dbReference type="GO" id="GO:0005524">
    <property type="term" value="F:ATP binding"/>
    <property type="evidence" value="ECO:0007669"/>
    <property type="project" value="UniProtKB-KW"/>
</dbReference>
<evidence type="ECO:0000259" key="12">
    <source>
        <dbReference type="PROSITE" id="PS50893"/>
    </source>
</evidence>
<feature type="domain" description="ABC transmembrane type-1" evidence="13">
    <location>
        <begin position="163"/>
        <end position="439"/>
    </location>
</feature>
<keyword evidence="9 11" id="KW-1133">Transmembrane helix</keyword>
<dbReference type="InterPro" id="IPR011527">
    <property type="entry name" value="ABC1_TM_dom"/>
</dbReference>
<dbReference type="InterPro" id="IPR027417">
    <property type="entry name" value="P-loop_NTPase"/>
</dbReference>
<dbReference type="InterPro" id="IPR003439">
    <property type="entry name" value="ABC_transporter-like_ATP-bd"/>
</dbReference>
<keyword evidence="2" id="KW-0813">Transport</keyword>
<dbReference type="GO" id="GO:0016887">
    <property type="term" value="F:ATP hydrolysis activity"/>
    <property type="evidence" value="ECO:0007669"/>
    <property type="project" value="InterPro"/>
</dbReference>
<keyword evidence="10 11" id="KW-0472">Membrane</keyword>
<dbReference type="Pfam" id="PF03412">
    <property type="entry name" value="Peptidase_C39"/>
    <property type="match status" value="1"/>
</dbReference>
<evidence type="ECO:0000256" key="9">
    <source>
        <dbReference type="ARBA" id="ARBA00022989"/>
    </source>
</evidence>
<dbReference type="GO" id="GO:0006508">
    <property type="term" value="P:proteolysis"/>
    <property type="evidence" value="ECO:0007669"/>
    <property type="project" value="InterPro"/>
</dbReference>
<dbReference type="Gene3D" id="3.90.70.10">
    <property type="entry name" value="Cysteine proteinases"/>
    <property type="match status" value="1"/>
</dbReference>
<evidence type="ECO:0000256" key="1">
    <source>
        <dbReference type="ARBA" id="ARBA00004651"/>
    </source>
</evidence>
<protein>
    <submittedName>
        <fullName evidence="15">Peptidase domain-containing ABC transporter</fullName>
    </submittedName>
</protein>
<evidence type="ECO:0000256" key="4">
    <source>
        <dbReference type="ARBA" id="ARBA00022692"/>
    </source>
</evidence>
<evidence type="ECO:0000256" key="11">
    <source>
        <dbReference type="SAM" id="Phobius"/>
    </source>
</evidence>
<dbReference type="SMART" id="SM00382">
    <property type="entry name" value="AAA"/>
    <property type="match status" value="1"/>
</dbReference>
<dbReference type="Pfam" id="PF00005">
    <property type="entry name" value="ABC_tran"/>
    <property type="match status" value="1"/>
</dbReference>
<dbReference type="PANTHER" id="PTHR43394:SF1">
    <property type="entry name" value="ATP-BINDING CASSETTE SUB-FAMILY B MEMBER 10, MITOCHONDRIAL"/>
    <property type="match status" value="1"/>
</dbReference>
<dbReference type="GO" id="GO:0005886">
    <property type="term" value="C:plasma membrane"/>
    <property type="evidence" value="ECO:0007669"/>
    <property type="project" value="UniProtKB-SubCell"/>
</dbReference>
<evidence type="ECO:0000256" key="10">
    <source>
        <dbReference type="ARBA" id="ARBA00023136"/>
    </source>
</evidence>
<evidence type="ECO:0000256" key="5">
    <source>
        <dbReference type="ARBA" id="ARBA00022741"/>
    </source>
</evidence>
<accession>A0AAU8NFQ9</accession>
<gene>
    <name evidence="15" type="ORF">ABXS70_05435</name>
</gene>
<evidence type="ECO:0000256" key="8">
    <source>
        <dbReference type="ARBA" id="ARBA00022840"/>
    </source>
</evidence>
<feature type="domain" description="ABC transporter" evidence="12">
    <location>
        <begin position="471"/>
        <end position="702"/>
    </location>
</feature>
<evidence type="ECO:0000256" key="6">
    <source>
        <dbReference type="ARBA" id="ARBA00022801"/>
    </source>
</evidence>
<name>A0AAU8NFQ9_9BACL</name>
<organism evidence="15">
    <name type="scientific">Paenibacillus sp. AN1007</name>
    <dbReference type="NCBI Taxonomy" id="3151385"/>
    <lineage>
        <taxon>Bacteria</taxon>
        <taxon>Bacillati</taxon>
        <taxon>Bacillota</taxon>
        <taxon>Bacilli</taxon>
        <taxon>Bacillales</taxon>
        <taxon>Paenibacillaceae</taxon>
        <taxon>Paenibacillus</taxon>
    </lineage>
</organism>
<dbReference type="InterPro" id="IPR005074">
    <property type="entry name" value="Peptidase_C39"/>
</dbReference>
<dbReference type="CDD" id="cd18555">
    <property type="entry name" value="ABC_6TM_T1SS_like"/>
    <property type="match status" value="1"/>
</dbReference>
<dbReference type="EMBL" id="CP159992">
    <property type="protein sequence ID" value="XCP96154.1"/>
    <property type="molecule type" value="Genomic_DNA"/>
</dbReference>
<dbReference type="InterPro" id="IPR017871">
    <property type="entry name" value="ABC_transporter-like_CS"/>
</dbReference>
<evidence type="ECO:0000259" key="14">
    <source>
        <dbReference type="PROSITE" id="PS50990"/>
    </source>
</evidence>
<dbReference type="PROSITE" id="PS50990">
    <property type="entry name" value="PEPTIDASE_C39"/>
    <property type="match status" value="1"/>
</dbReference>
<feature type="transmembrane region" description="Helical" evidence="11">
    <location>
        <begin position="160"/>
        <end position="180"/>
    </location>
</feature>
<dbReference type="SUPFAM" id="SSF90123">
    <property type="entry name" value="ABC transporter transmembrane region"/>
    <property type="match status" value="1"/>
</dbReference>
<dbReference type="InterPro" id="IPR003593">
    <property type="entry name" value="AAA+_ATPase"/>
</dbReference>